<dbReference type="Proteomes" id="UP000028990">
    <property type="component" value="Unassembled WGS sequence"/>
</dbReference>
<gene>
    <name evidence="1" type="ORF">H920_10790</name>
</gene>
<proteinExistence type="predicted"/>
<organism evidence="1 2">
    <name type="scientific">Fukomys damarensis</name>
    <name type="common">Damaraland mole rat</name>
    <name type="synonym">Cryptomys damarensis</name>
    <dbReference type="NCBI Taxonomy" id="885580"/>
    <lineage>
        <taxon>Eukaryota</taxon>
        <taxon>Metazoa</taxon>
        <taxon>Chordata</taxon>
        <taxon>Craniata</taxon>
        <taxon>Vertebrata</taxon>
        <taxon>Euteleostomi</taxon>
        <taxon>Mammalia</taxon>
        <taxon>Eutheria</taxon>
        <taxon>Euarchontoglires</taxon>
        <taxon>Glires</taxon>
        <taxon>Rodentia</taxon>
        <taxon>Hystricomorpha</taxon>
        <taxon>Bathyergidae</taxon>
        <taxon>Fukomys</taxon>
    </lineage>
</organism>
<name>A0A091DC08_FUKDA</name>
<protein>
    <submittedName>
        <fullName evidence="1">Uncharacterized protein</fullName>
    </submittedName>
</protein>
<evidence type="ECO:0000313" key="2">
    <source>
        <dbReference type="Proteomes" id="UP000028990"/>
    </source>
</evidence>
<keyword evidence="2" id="KW-1185">Reference proteome</keyword>
<dbReference type="AlphaFoldDB" id="A0A091DC08"/>
<accession>A0A091DC08</accession>
<reference evidence="1 2" key="1">
    <citation type="submission" date="2013-11" db="EMBL/GenBank/DDBJ databases">
        <title>The Damaraland mole rat (Fukomys damarensis) genome and evolution of African mole rats.</title>
        <authorList>
            <person name="Gladyshev V.N."/>
            <person name="Fang X."/>
        </authorList>
    </citation>
    <scope>NUCLEOTIDE SEQUENCE [LARGE SCALE GENOMIC DNA]</scope>
    <source>
        <tissue evidence="1">Liver</tissue>
    </source>
</reference>
<sequence length="101" mass="10920">MSYHTSPLPESDLACLSNDLLDVPEEPKLEHTDLVLAICQGSSAGPLSRMPLQGAINSTVYAAAERHPMGRQLIKTLQCILVHLNAQIWHCVTSGSSPKSK</sequence>
<evidence type="ECO:0000313" key="1">
    <source>
        <dbReference type="EMBL" id="KFO27775.1"/>
    </source>
</evidence>
<dbReference type="EMBL" id="KN122859">
    <property type="protein sequence ID" value="KFO27775.1"/>
    <property type="molecule type" value="Genomic_DNA"/>
</dbReference>